<dbReference type="Pfam" id="PF10531">
    <property type="entry name" value="SLBB"/>
    <property type="match status" value="1"/>
</dbReference>
<dbReference type="PANTHER" id="PTHR21180:SF32">
    <property type="entry name" value="ENDONUCLEASE_EXONUCLEASE_PHOSPHATASE FAMILY DOMAIN-CONTAINING PROTEIN 1"/>
    <property type="match status" value="1"/>
</dbReference>
<dbReference type="EMBL" id="AYZD01000015">
    <property type="protein sequence ID" value="KRM96501.1"/>
    <property type="molecule type" value="Genomic_DNA"/>
</dbReference>
<dbReference type="Pfam" id="PF12836">
    <property type="entry name" value="HHH_3"/>
    <property type="match status" value="1"/>
</dbReference>
<feature type="domain" description="Helix-hairpin-helix DNA-binding motif class 1" evidence="3">
    <location>
        <begin position="212"/>
        <end position="231"/>
    </location>
</feature>
<dbReference type="GO" id="GO:0006281">
    <property type="term" value="P:DNA repair"/>
    <property type="evidence" value="ECO:0007669"/>
    <property type="project" value="InterPro"/>
</dbReference>
<protein>
    <submittedName>
        <fullName evidence="4">ComE operon protein 1</fullName>
    </submittedName>
</protein>
<accession>A0A0R2CYE2</accession>
<evidence type="ECO:0000313" key="5">
    <source>
        <dbReference type="Proteomes" id="UP000051015"/>
    </source>
</evidence>
<name>A0A0R2CYE2_9LACO</name>
<gene>
    <name evidence="4" type="ORF">FC19_GL000795</name>
</gene>
<feature type="region of interest" description="Disordered" evidence="1">
    <location>
        <begin position="133"/>
        <end position="175"/>
    </location>
</feature>
<dbReference type="GO" id="GO:0003677">
    <property type="term" value="F:DNA binding"/>
    <property type="evidence" value="ECO:0007669"/>
    <property type="project" value="InterPro"/>
</dbReference>
<evidence type="ECO:0000256" key="1">
    <source>
        <dbReference type="SAM" id="MobiDB-lite"/>
    </source>
</evidence>
<dbReference type="STRING" id="1423725.FC19_GL000795"/>
<reference evidence="4 5" key="1">
    <citation type="journal article" date="2015" name="Genome Announc.">
        <title>Expanding the biotechnology potential of lactobacilli through comparative genomics of 213 strains and associated genera.</title>
        <authorList>
            <person name="Sun Z."/>
            <person name="Harris H.M."/>
            <person name="McCann A."/>
            <person name="Guo C."/>
            <person name="Argimon S."/>
            <person name="Zhang W."/>
            <person name="Yang X."/>
            <person name="Jeffery I.B."/>
            <person name="Cooney J.C."/>
            <person name="Kagawa T.F."/>
            <person name="Liu W."/>
            <person name="Song Y."/>
            <person name="Salvetti E."/>
            <person name="Wrobel A."/>
            <person name="Rasinkangas P."/>
            <person name="Parkhill J."/>
            <person name="Rea M.C."/>
            <person name="O'Sullivan O."/>
            <person name="Ritari J."/>
            <person name="Douillard F.P."/>
            <person name="Paul Ross R."/>
            <person name="Yang R."/>
            <person name="Briner A.E."/>
            <person name="Felis G.E."/>
            <person name="de Vos W.M."/>
            <person name="Barrangou R."/>
            <person name="Klaenhammer T.R."/>
            <person name="Caufield P.W."/>
            <person name="Cui Y."/>
            <person name="Zhang H."/>
            <person name="O'Toole P.W."/>
        </authorList>
    </citation>
    <scope>NUCLEOTIDE SEQUENCE [LARGE SCALE GENOMIC DNA]</scope>
    <source>
        <strain evidence="4 5">DSM 21051</strain>
    </source>
</reference>
<comment type="caution">
    <text evidence="4">The sequence shown here is derived from an EMBL/GenBank/DDBJ whole genome shotgun (WGS) entry which is preliminary data.</text>
</comment>
<feature type="transmembrane region" description="Helical" evidence="2">
    <location>
        <begin position="12"/>
        <end position="33"/>
    </location>
</feature>
<dbReference type="SMART" id="SM00278">
    <property type="entry name" value="HhH1"/>
    <property type="match status" value="2"/>
</dbReference>
<feature type="compositionally biased region" description="Polar residues" evidence="1">
    <location>
        <begin position="137"/>
        <end position="174"/>
    </location>
</feature>
<keyword evidence="2" id="KW-0472">Membrane</keyword>
<organism evidence="4 5">
    <name type="scientific">Liquorilactobacillus aquaticus DSM 21051</name>
    <dbReference type="NCBI Taxonomy" id="1423725"/>
    <lineage>
        <taxon>Bacteria</taxon>
        <taxon>Bacillati</taxon>
        <taxon>Bacillota</taxon>
        <taxon>Bacilli</taxon>
        <taxon>Lactobacillales</taxon>
        <taxon>Lactobacillaceae</taxon>
        <taxon>Liquorilactobacillus</taxon>
    </lineage>
</organism>
<dbReference type="PROSITE" id="PS51257">
    <property type="entry name" value="PROKAR_LIPOPROTEIN"/>
    <property type="match status" value="1"/>
</dbReference>
<dbReference type="OrthoDB" id="9790239at2"/>
<dbReference type="RefSeq" id="WP_057875808.1">
    <property type="nucleotide sequence ID" value="NZ_AYZD01000015.1"/>
</dbReference>
<feature type="domain" description="Helix-hairpin-helix DNA-binding motif class 1" evidence="3">
    <location>
        <begin position="182"/>
        <end position="201"/>
    </location>
</feature>
<dbReference type="GO" id="GO:0015627">
    <property type="term" value="C:type II protein secretion system complex"/>
    <property type="evidence" value="ECO:0007669"/>
    <property type="project" value="TreeGrafter"/>
</dbReference>
<dbReference type="InterPro" id="IPR010994">
    <property type="entry name" value="RuvA_2-like"/>
</dbReference>
<keyword evidence="2" id="KW-1133">Transmembrane helix</keyword>
<dbReference type="AlphaFoldDB" id="A0A0R2CYE2"/>
<dbReference type="Gene3D" id="3.10.560.10">
    <property type="entry name" value="Outer membrane lipoprotein wza domain like"/>
    <property type="match status" value="1"/>
</dbReference>
<evidence type="ECO:0000259" key="3">
    <source>
        <dbReference type="SMART" id="SM00278"/>
    </source>
</evidence>
<dbReference type="SUPFAM" id="SSF47781">
    <property type="entry name" value="RuvA domain 2-like"/>
    <property type="match status" value="1"/>
</dbReference>
<keyword evidence="2" id="KW-0812">Transmembrane</keyword>
<dbReference type="GO" id="GO:0015628">
    <property type="term" value="P:protein secretion by the type II secretion system"/>
    <property type="evidence" value="ECO:0007669"/>
    <property type="project" value="TreeGrafter"/>
</dbReference>
<proteinExistence type="predicted"/>
<dbReference type="PANTHER" id="PTHR21180">
    <property type="entry name" value="ENDONUCLEASE/EXONUCLEASE/PHOSPHATASE FAMILY DOMAIN-CONTAINING PROTEIN 1"/>
    <property type="match status" value="1"/>
</dbReference>
<evidence type="ECO:0000313" key="4">
    <source>
        <dbReference type="EMBL" id="KRM96501.1"/>
    </source>
</evidence>
<dbReference type="InterPro" id="IPR019554">
    <property type="entry name" value="Soluble_ligand-bd"/>
</dbReference>
<dbReference type="Proteomes" id="UP000051015">
    <property type="component" value="Unassembled WGS sequence"/>
</dbReference>
<evidence type="ECO:0000256" key="2">
    <source>
        <dbReference type="SAM" id="Phobius"/>
    </source>
</evidence>
<dbReference type="PATRIC" id="fig|1423725.3.peg.820"/>
<dbReference type="InterPro" id="IPR003583">
    <property type="entry name" value="Hlx-hairpin-Hlx_DNA-bd_motif"/>
</dbReference>
<sequence>MEKIKEFWEENKIFSCITVAILIAACVMGGYILKKDSLSKSNEILSPDISSSVKNTSLSSAQEKTSTAFFVDIKGAVKEPGIYKATHKMRVADIVSAAGGFEKTADRNQVNLALKLVDQQVVYIPFKGEIDRKPPTTMESGVSGQLGNSNAETEAGLTSTMSAQGDDGQSNSKMDLNKVTKEELLELDGIGDKKADLILTYRTQHERFNKIEELKNITGIGDKTFEKLNERLMIGP</sequence>
<keyword evidence="5" id="KW-1185">Reference proteome</keyword>
<dbReference type="InterPro" id="IPR004509">
    <property type="entry name" value="Competence_ComEA_HhH"/>
</dbReference>
<dbReference type="NCBIfam" id="TIGR00426">
    <property type="entry name" value="competence protein ComEA helix-hairpin-helix repeat region"/>
    <property type="match status" value="1"/>
</dbReference>
<dbReference type="Gene3D" id="1.10.150.280">
    <property type="entry name" value="AF1531-like domain"/>
    <property type="match status" value="1"/>
</dbReference>
<dbReference type="InterPro" id="IPR051675">
    <property type="entry name" value="Endo/Exo/Phosphatase_dom_1"/>
</dbReference>